<evidence type="ECO:0000256" key="8">
    <source>
        <dbReference type="ARBA" id="ARBA00023315"/>
    </source>
</evidence>
<gene>
    <name evidence="14" type="ORF">ACFY1D_16905</name>
</gene>
<dbReference type="PANTHER" id="PTHR43775:SF51">
    <property type="entry name" value="INACTIVE PHENOLPHTHIOCEROL SYNTHESIS POLYKETIDE SYNTHASE TYPE I PKS1-RELATED"/>
    <property type="match status" value="1"/>
</dbReference>
<feature type="region of interest" description="C-terminal hotdog fold" evidence="9">
    <location>
        <begin position="1138"/>
        <end position="1277"/>
    </location>
</feature>
<evidence type="ECO:0000256" key="5">
    <source>
        <dbReference type="ARBA" id="ARBA00022679"/>
    </source>
</evidence>
<evidence type="ECO:0000256" key="9">
    <source>
        <dbReference type="PROSITE-ProRule" id="PRU01363"/>
    </source>
</evidence>
<dbReference type="Gene3D" id="1.10.1200.10">
    <property type="entry name" value="ACP-like"/>
    <property type="match status" value="1"/>
</dbReference>
<dbReference type="Gene3D" id="3.10.129.110">
    <property type="entry name" value="Polyketide synthase dehydratase"/>
    <property type="match status" value="1"/>
</dbReference>
<feature type="compositionally biased region" description="Pro residues" evidence="10">
    <location>
        <begin position="511"/>
        <end position="529"/>
    </location>
</feature>
<keyword evidence="8" id="KW-0012">Acyltransferase</keyword>
<dbReference type="Proteomes" id="UP001602058">
    <property type="component" value="Unassembled WGS sequence"/>
</dbReference>
<dbReference type="InterPro" id="IPR015083">
    <property type="entry name" value="NorB/c/GfsB-D-like_docking"/>
</dbReference>
<dbReference type="InterPro" id="IPR014031">
    <property type="entry name" value="Ketoacyl_synth_C"/>
</dbReference>
<dbReference type="SUPFAM" id="SSF53901">
    <property type="entry name" value="Thiolase-like"/>
    <property type="match status" value="1"/>
</dbReference>
<feature type="active site" description="Proton donor; for dehydratase activity" evidence="9">
    <location>
        <position position="1197"/>
    </location>
</feature>
<accession>A0ABW6UI26</accession>
<dbReference type="Gene3D" id="3.40.50.720">
    <property type="entry name" value="NAD(P)-binding Rossmann-like Domain"/>
    <property type="match status" value="1"/>
</dbReference>
<feature type="domain" description="Carrier" evidence="11">
    <location>
        <begin position="2098"/>
        <end position="2173"/>
    </location>
</feature>
<dbReference type="InterPro" id="IPR014043">
    <property type="entry name" value="Acyl_transferase_dom"/>
</dbReference>
<evidence type="ECO:0000256" key="7">
    <source>
        <dbReference type="ARBA" id="ARBA00023268"/>
    </source>
</evidence>
<dbReference type="InterPro" id="IPR011032">
    <property type="entry name" value="GroES-like_sf"/>
</dbReference>
<dbReference type="InterPro" id="IPR032821">
    <property type="entry name" value="PKS_assoc"/>
</dbReference>
<dbReference type="PROSITE" id="PS00012">
    <property type="entry name" value="PHOSPHOPANTETHEINE"/>
    <property type="match status" value="1"/>
</dbReference>
<dbReference type="InterPro" id="IPR001227">
    <property type="entry name" value="Ac_transferase_dom_sf"/>
</dbReference>
<dbReference type="InterPro" id="IPR050091">
    <property type="entry name" value="PKS_NRPS_Biosynth_Enz"/>
</dbReference>
<comment type="pathway">
    <text evidence="2">Antibiotic biosynthesis.</text>
</comment>
<dbReference type="Pfam" id="PF08990">
    <property type="entry name" value="Docking"/>
    <property type="match status" value="1"/>
</dbReference>
<feature type="domain" description="PKS/mFAS DH" evidence="13">
    <location>
        <begin position="1000"/>
        <end position="1277"/>
    </location>
</feature>
<keyword evidence="3" id="KW-0596">Phosphopantetheine</keyword>
<dbReference type="SUPFAM" id="SSF51735">
    <property type="entry name" value="NAD(P)-binding Rossmann-fold domains"/>
    <property type="match status" value="3"/>
</dbReference>
<dbReference type="Pfam" id="PF08659">
    <property type="entry name" value="KR"/>
    <property type="match status" value="1"/>
</dbReference>
<dbReference type="InterPro" id="IPR049900">
    <property type="entry name" value="PKS_mFAS_DH"/>
</dbReference>
<dbReference type="InterPro" id="IPR036291">
    <property type="entry name" value="NAD(P)-bd_dom_sf"/>
</dbReference>
<dbReference type="PROSITE" id="PS50075">
    <property type="entry name" value="CARRIER"/>
    <property type="match status" value="1"/>
</dbReference>
<dbReference type="Pfam" id="PF21089">
    <property type="entry name" value="PKS_DH_N"/>
    <property type="match status" value="1"/>
</dbReference>
<dbReference type="InterPro" id="IPR013154">
    <property type="entry name" value="ADH-like_N"/>
</dbReference>
<dbReference type="SUPFAM" id="SSF50129">
    <property type="entry name" value="GroES-like"/>
    <property type="match status" value="1"/>
</dbReference>
<proteinExistence type="predicted"/>
<dbReference type="SMART" id="SM00826">
    <property type="entry name" value="PKS_DH"/>
    <property type="match status" value="1"/>
</dbReference>
<dbReference type="InterPro" id="IPR057326">
    <property type="entry name" value="KR_dom"/>
</dbReference>
<dbReference type="Pfam" id="PF13602">
    <property type="entry name" value="ADH_zinc_N_2"/>
    <property type="match status" value="1"/>
</dbReference>
<dbReference type="SUPFAM" id="SSF47336">
    <property type="entry name" value="ACP-like"/>
    <property type="match status" value="1"/>
</dbReference>
<dbReference type="PROSITE" id="PS52004">
    <property type="entry name" value="KS3_2"/>
    <property type="match status" value="1"/>
</dbReference>
<dbReference type="SMART" id="SM00825">
    <property type="entry name" value="PKS_KS"/>
    <property type="match status" value="1"/>
</dbReference>
<evidence type="ECO:0000259" key="13">
    <source>
        <dbReference type="PROSITE" id="PS52019"/>
    </source>
</evidence>
<dbReference type="Pfam" id="PF00698">
    <property type="entry name" value="Acyl_transf_1"/>
    <property type="match status" value="1"/>
</dbReference>
<dbReference type="Pfam" id="PF22953">
    <property type="entry name" value="SpnB_Rossmann"/>
    <property type="match status" value="1"/>
</dbReference>
<comment type="cofactor">
    <cofactor evidence="1">
        <name>pantetheine 4'-phosphate</name>
        <dbReference type="ChEBI" id="CHEBI:47942"/>
    </cofactor>
</comment>
<keyword evidence="4" id="KW-0597">Phosphoprotein</keyword>
<dbReference type="PROSITE" id="PS52019">
    <property type="entry name" value="PKS_MFAS_DH"/>
    <property type="match status" value="1"/>
</dbReference>
<dbReference type="InterPro" id="IPR049551">
    <property type="entry name" value="PKS_DH_C"/>
</dbReference>
<dbReference type="InterPro" id="IPR016036">
    <property type="entry name" value="Malonyl_transacylase_ACP-bd"/>
</dbReference>
<evidence type="ECO:0000256" key="1">
    <source>
        <dbReference type="ARBA" id="ARBA00001957"/>
    </source>
</evidence>
<dbReference type="SMART" id="SM00827">
    <property type="entry name" value="PKS_AT"/>
    <property type="match status" value="1"/>
</dbReference>
<dbReference type="InterPro" id="IPR014030">
    <property type="entry name" value="Ketoacyl_synth_N"/>
</dbReference>
<dbReference type="InterPro" id="IPR016039">
    <property type="entry name" value="Thiolase-like"/>
</dbReference>
<dbReference type="InterPro" id="IPR006162">
    <property type="entry name" value="Ppantetheine_attach_site"/>
</dbReference>
<feature type="active site" description="Proton acceptor; for dehydratase activity" evidence="9">
    <location>
        <position position="1032"/>
    </location>
</feature>
<organism evidence="14 15">
    <name type="scientific">Streptomyces bluensis</name>
    <dbReference type="NCBI Taxonomy" id="33897"/>
    <lineage>
        <taxon>Bacteria</taxon>
        <taxon>Bacillati</taxon>
        <taxon>Actinomycetota</taxon>
        <taxon>Actinomycetes</taxon>
        <taxon>Kitasatosporales</taxon>
        <taxon>Streptomycetaceae</taxon>
        <taxon>Streptomyces</taxon>
    </lineage>
</organism>
<evidence type="ECO:0000256" key="3">
    <source>
        <dbReference type="ARBA" id="ARBA00022450"/>
    </source>
</evidence>
<dbReference type="InterPro" id="IPR020806">
    <property type="entry name" value="PKS_PP-bd"/>
</dbReference>
<evidence type="ECO:0000256" key="10">
    <source>
        <dbReference type="SAM" id="MobiDB-lite"/>
    </source>
</evidence>
<evidence type="ECO:0000313" key="14">
    <source>
        <dbReference type="EMBL" id="MFF4523080.1"/>
    </source>
</evidence>
<dbReference type="Pfam" id="PF00550">
    <property type="entry name" value="PP-binding"/>
    <property type="match status" value="1"/>
</dbReference>
<dbReference type="CDD" id="cd05195">
    <property type="entry name" value="enoyl_red"/>
    <property type="match status" value="1"/>
</dbReference>
<evidence type="ECO:0000256" key="4">
    <source>
        <dbReference type="ARBA" id="ARBA00022553"/>
    </source>
</evidence>
<keyword evidence="7" id="KW-0511">Multifunctional enzyme</keyword>
<dbReference type="Pfam" id="PF02801">
    <property type="entry name" value="Ketoacyl-synt_C"/>
    <property type="match status" value="1"/>
</dbReference>
<dbReference type="CDD" id="cd00833">
    <property type="entry name" value="PKS"/>
    <property type="match status" value="1"/>
</dbReference>
<dbReference type="InterPro" id="IPR020841">
    <property type="entry name" value="PKS_Beta-ketoAc_synthase_dom"/>
</dbReference>
<keyword evidence="5" id="KW-0808">Transferase</keyword>
<dbReference type="CDD" id="cd08956">
    <property type="entry name" value="KR_3_FAS_SDR_x"/>
    <property type="match status" value="1"/>
</dbReference>
<evidence type="ECO:0000256" key="6">
    <source>
        <dbReference type="ARBA" id="ARBA00023194"/>
    </source>
</evidence>
<dbReference type="PANTHER" id="PTHR43775">
    <property type="entry name" value="FATTY ACID SYNTHASE"/>
    <property type="match status" value="1"/>
</dbReference>
<dbReference type="InterPro" id="IPR042104">
    <property type="entry name" value="PKS_dehydratase_sf"/>
</dbReference>
<dbReference type="Pfam" id="PF16197">
    <property type="entry name" value="KAsynt_C_assoc"/>
    <property type="match status" value="1"/>
</dbReference>
<dbReference type="Pfam" id="PF14765">
    <property type="entry name" value="PS-DH"/>
    <property type="match status" value="1"/>
</dbReference>
<dbReference type="SMART" id="SM00822">
    <property type="entry name" value="PKS_KR"/>
    <property type="match status" value="1"/>
</dbReference>
<evidence type="ECO:0000259" key="11">
    <source>
        <dbReference type="PROSITE" id="PS50075"/>
    </source>
</evidence>
<dbReference type="SMART" id="SM01294">
    <property type="entry name" value="PKS_PP_betabranch"/>
    <property type="match status" value="1"/>
</dbReference>
<dbReference type="Gene3D" id="3.90.180.10">
    <property type="entry name" value="Medium-chain alcohol dehydrogenases, catalytic domain"/>
    <property type="match status" value="1"/>
</dbReference>
<dbReference type="Gene3D" id="3.40.47.10">
    <property type="match status" value="1"/>
</dbReference>
<name>A0ABW6UI26_9ACTN</name>
<dbReference type="RefSeq" id="WP_387887183.1">
    <property type="nucleotide sequence ID" value="NZ_JBIAWJ010000007.1"/>
</dbReference>
<dbReference type="SUPFAM" id="SSF55048">
    <property type="entry name" value="Probable ACP-binding domain of malonyl-CoA ACP transacylase"/>
    <property type="match status" value="1"/>
</dbReference>
<protein>
    <submittedName>
        <fullName evidence="14">SDR family NAD(P)-dependent oxidoreductase</fullName>
    </submittedName>
</protein>
<dbReference type="InterPro" id="IPR018201">
    <property type="entry name" value="Ketoacyl_synth_AS"/>
</dbReference>
<dbReference type="EMBL" id="JBIAWJ010000007">
    <property type="protein sequence ID" value="MFF4523080.1"/>
    <property type="molecule type" value="Genomic_DNA"/>
</dbReference>
<feature type="region of interest" description="Disordered" evidence="10">
    <location>
        <begin position="458"/>
        <end position="575"/>
    </location>
</feature>
<dbReference type="PROSITE" id="PS00606">
    <property type="entry name" value="KS3_1"/>
    <property type="match status" value="1"/>
</dbReference>
<evidence type="ECO:0000256" key="2">
    <source>
        <dbReference type="ARBA" id="ARBA00004792"/>
    </source>
</evidence>
<keyword evidence="15" id="KW-1185">Reference proteome</keyword>
<dbReference type="SMART" id="SM00823">
    <property type="entry name" value="PKS_PP"/>
    <property type="match status" value="1"/>
</dbReference>
<dbReference type="InterPro" id="IPR055123">
    <property type="entry name" value="SpnB-like_Rossmann"/>
</dbReference>
<evidence type="ECO:0000313" key="15">
    <source>
        <dbReference type="Proteomes" id="UP001602058"/>
    </source>
</evidence>
<dbReference type="Gene3D" id="3.40.50.11460">
    <property type="match status" value="1"/>
</dbReference>
<dbReference type="InterPro" id="IPR013968">
    <property type="entry name" value="PKS_KR"/>
</dbReference>
<sequence>MTEARLRTYLKRATTELYRTRQELAELRDRDREPLAIVGMACRFPGGVRGAEDLWRLVASGTDAISPFPANRSWRLDGLADAAGATGTPVPHGGFLHDADEFDAEFFGISPREALAMDPQQRLLLESAWQAVEHAGIDPTGLRESRTGVFAGVTAQEYASLSRTGHEGVEGYLLSGTTASVASGRVAYTLGLRGPALTVDTACSSSLVAVHLACRSLRAGECDLALAGGACVMATPGMFLEFTRQQGLAADGRCKPFAAAADGTSWAEGVGLIVLERLSAARRRGHRILAVIRGSAVNQDGASNGLTAPSGPAQERVLRDALHSAGLRPEDVDAVEAHGTGTRLGDPIEAGALLAVYGRERPADRPLLLGSLKSNIGHAQAAAGIGGVIKTVQALRHEQLPRTLHVDAPTPHVEWREGGVRLLTEARPWPRRGTPRRAGVSSFGISGTNAHLILEEAPEPEPARSPTSREQAPGQAKATAGETAPDQARPATAQAPERDHATAATAREPEPTPATSPTAPEPEPFPLPWPLSARTAPALARQAARLAESLGEAPASGPADAGHAPDGTRSTALPPRPADVAHALVVTRAALEHRAVVLAEDLAGFRALLSRLARGEDVPGVVRGRARAGRTVFVFPGQGSQWAGMARELLQTSPVFRDRVHQCAEALAPYTDWSLTDVLTEAPKAPPLDRVDVVQPALWAVMVALAEVWRAHGVQPDAVVGHSQGEIAAACVAGALSLSDAARVVALRSRALIRLAGTGGMASVALPADRVRERLADPDLAGRVHLAGVNGPAATVIAGPAALLSSLVAAWEASGVHARVVPVDYSSHSPDVEALRPEVLDLLAPVAPRRPDVPLYSTLTGGLLDEATPMDAEHWFRGLRAPVRFHDAVTALIDTGHDLFVECSPHPVLTIAVQDALDAAGVRGAALGTLNRGAGGRGRLLVSLAEGYVRGAPVDWSTLLPPGRPEAVELPTYAFERRRYWLEQPSGTDPARLGVAATGHPLLGAVVESAADEGLLLTGRISVAEQPWLADHVVHESVLLSGTTLVDWALHAADRLDGSVDDLVLEAPLVLPVDGAVDVQLAVAGPDAARRRTFTVHSRPAGREDATGARWTRHASGILAPLADPDPSAPEQWPPAGAETLDVTEVYDRLAAVGYRYGPAFRNLRAAWRREGELYAEVRLAPDTDPTGFAVHPALLDAALHALVLHALDAAEDAESILLPFSFAGVRVHAVEADEVRVRVTPTGPRHARLLLTDRSGAPVATVQEVSLRPTSRAALRAQDDVSADALFEVTWQPVPAEVPGPAVRWAVLGAAHPRLPQAPVHADLPTLLSALGERDAAPDVLVAFWAPGPAGAVSEGGRAVAAAHEAARSALALVQEVLAADRLRSARLVVVTRGAVATGPGEPGPDLVAATVWGLLKSAQSEHPGRFVLLDLDAEGADEDADSGADQLAVALMTGEPQLAWRRGAWHAPRLAPVSARRTLTPPSDGSWHLDIRTKGTLDGLALVPDDHGSRPLGAGEVRVAMRAAGVNFRDVVVALDMVPGQEGMGLEGAGVVLETGAGVRDLAPGDHVMGLVPRNAFGPVAVTDRRLLARIPRGWSFTQAAAVPVVFLTAYHCLAELAGVRPGDRVLVHSGAGGVGIAAIRLARHLGAEVFATASPGKWDVLRAEGLDDSHIASSRSDAFEETFRRATGGAGMDVVLNSLTGPLLDASLRLLGSSGHLVEIGKTDVRDAEEVGRRHPGVRYDVFDLLRAEPDHVARMLTEVLALFDRGVPGLLPVTTWPVHEGGQALRHMAQARHTGKVVLTPPPGFDPHGTVLITGGTGVLGRLLARHLVTRHGVRRLLLAGRRGASADGAAELAEELAAHGARVSFAACDLADRATVARLLRDVPDTHPLTAVVHAAGVLADGTVETLTPDAVDRVLAPKADAAWHLHELTRGTRLSAFVSFSSVVATLGSAGQANYAAANSFLDALAHRRRAEGLSGTSLGWGLWAQAGGMTGHLSEADRARMSRGGVAALSVPEGLALFDAALATGGTQVLPVRWDRPALGDLAGRDSLPPLLRGLGGIRPTARRTARRDDTGDAPAWSRQLAALPADRRRAALSELLTREVATVLGYGDDEEIDVDQSFKDMGFDSLAGVELRNRLTAATGLRLPATLVFDRPTVPDLTEHLLDDPALLSPVGGG</sequence>
<dbReference type="InterPro" id="IPR016035">
    <property type="entry name" value="Acyl_Trfase/lysoPLipase"/>
</dbReference>
<dbReference type="InterPro" id="IPR020807">
    <property type="entry name" value="PKS_DH"/>
</dbReference>
<dbReference type="Gene3D" id="3.40.366.10">
    <property type="entry name" value="Malonyl-Coenzyme A Acyl Carrier Protein, domain 2"/>
    <property type="match status" value="1"/>
</dbReference>
<reference evidence="14 15" key="1">
    <citation type="submission" date="2024-10" db="EMBL/GenBank/DDBJ databases">
        <title>The Natural Products Discovery Center: Release of the First 8490 Sequenced Strains for Exploring Actinobacteria Biosynthetic Diversity.</title>
        <authorList>
            <person name="Kalkreuter E."/>
            <person name="Kautsar S.A."/>
            <person name="Yang D."/>
            <person name="Bader C.D."/>
            <person name="Teijaro C.N."/>
            <person name="Fluegel L."/>
            <person name="Davis C.M."/>
            <person name="Simpson J.R."/>
            <person name="Lauterbach L."/>
            <person name="Steele A.D."/>
            <person name="Gui C."/>
            <person name="Meng S."/>
            <person name="Li G."/>
            <person name="Viehrig K."/>
            <person name="Ye F."/>
            <person name="Su P."/>
            <person name="Kiefer A.F."/>
            <person name="Nichols A."/>
            <person name="Cepeda A.J."/>
            <person name="Yan W."/>
            <person name="Fan B."/>
            <person name="Jiang Y."/>
            <person name="Adhikari A."/>
            <person name="Zheng C.-J."/>
            <person name="Schuster L."/>
            <person name="Cowan T.M."/>
            <person name="Smanski M.J."/>
            <person name="Chevrette M.G."/>
            <person name="De Carvalho L.P.S."/>
            <person name="Shen B."/>
        </authorList>
    </citation>
    <scope>NUCLEOTIDE SEQUENCE [LARGE SCALE GENOMIC DNA]</scope>
    <source>
        <strain evidence="14 15">NPDC001390</strain>
    </source>
</reference>
<dbReference type="InterPro" id="IPR036736">
    <property type="entry name" value="ACP-like_sf"/>
</dbReference>
<evidence type="ECO:0000259" key="12">
    <source>
        <dbReference type="PROSITE" id="PS52004"/>
    </source>
</evidence>
<keyword evidence="6" id="KW-0045">Antibiotic biosynthesis</keyword>
<feature type="compositionally biased region" description="Low complexity" evidence="10">
    <location>
        <begin position="533"/>
        <end position="550"/>
    </location>
</feature>
<dbReference type="InterPro" id="IPR049552">
    <property type="entry name" value="PKS_DH_N"/>
</dbReference>
<dbReference type="Pfam" id="PF00109">
    <property type="entry name" value="ketoacyl-synt"/>
    <property type="match status" value="1"/>
</dbReference>
<dbReference type="SMART" id="SM00829">
    <property type="entry name" value="PKS_ER"/>
    <property type="match status" value="1"/>
</dbReference>
<dbReference type="InterPro" id="IPR009081">
    <property type="entry name" value="PP-bd_ACP"/>
</dbReference>
<feature type="region of interest" description="N-terminal hotdog fold" evidence="9">
    <location>
        <begin position="1000"/>
        <end position="1126"/>
    </location>
</feature>
<dbReference type="SUPFAM" id="SSF52151">
    <property type="entry name" value="FabD/lysophospholipase-like"/>
    <property type="match status" value="1"/>
</dbReference>
<comment type="caution">
    <text evidence="14">The sequence shown here is derived from an EMBL/GenBank/DDBJ whole genome shotgun (WGS) entry which is preliminary data.</text>
</comment>
<dbReference type="Pfam" id="PF08240">
    <property type="entry name" value="ADH_N"/>
    <property type="match status" value="1"/>
</dbReference>
<dbReference type="InterPro" id="IPR020843">
    <property type="entry name" value="ER"/>
</dbReference>
<dbReference type="Gene3D" id="3.30.70.3290">
    <property type="match status" value="2"/>
</dbReference>
<feature type="domain" description="Ketosynthase family 3 (KS3)" evidence="12">
    <location>
        <begin position="32"/>
        <end position="456"/>
    </location>
</feature>